<sequence>MMLSYFIYYTMLYEKVKRSLTIIVISDIIRFDMRNERGFTLIEVVISAVIFLIAIAGVLYLFPRGMRSIARTKEQTQAVNLGQEKIEEIRGVAYSSITAGIPSSAPPYKNSALSDTAAGWDLAVSRTVTVQAVDDARDGTGGADSDGDMDDYKKISVTLKWASKGETHEIQLSTILTKR</sequence>
<dbReference type="PROSITE" id="PS00409">
    <property type="entry name" value="PROKAR_NTER_METHYL"/>
    <property type="match status" value="1"/>
</dbReference>
<accession>A0A2M7SCA0</accession>
<comment type="subcellular location">
    <subcellularLocation>
        <location evidence="1">Cell inner membrane</location>
        <topology evidence="1">Single-pass membrane protein</topology>
    </subcellularLocation>
</comment>
<evidence type="ECO:0000256" key="5">
    <source>
        <dbReference type="ARBA" id="ARBA00022519"/>
    </source>
</evidence>
<dbReference type="GO" id="GO:0015628">
    <property type="term" value="P:protein secretion by the type II secretion system"/>
    <property type="evidence" value="ECO:0007669"/>
    <property type="project" value="InterPro"/>
</dbReference>
<protein>
    <recommendedName>
        <fullName evidence="12">Prepilin-type N-terminal cleavage/methylation domain-containing protein</fullName>
    </recommendedName>
</protein>
<keyword evidence="6 9" id="KW-0812">Transmembrane</keyword>
<dbReference type="Pfam" id="PF07963">
    <property type="entry name" value="N_methyl"/>
    <property type="match status" value="1"/>
</dbReference>
<evidence type="ECO:0000256" key="3">
    <source>
        <dbReference type="ARBA" id="ARBA00022475"/>
    </source>
</evidence>
<evidence type="ECO:0000256" key="1">
    <source>
        <dbReference type="ARBA" id="ARBA00004377"/>
    </source>
</evidence>
<name>A0A2M7SCA0_9BACT</name>
<proteinExistence type="inferred from homology"/>
<dbReference type="GO" id="GO:0015627">
    <property type="term" value="C:type II protein secretion system complex"/>
    <property type="evidence" value="ECO:0007669"/>
    <property type="project" value="InterPro"/>
</dbReference>
<keyword evidence="5" id="KW-0997">Cell inner membrane</keyword>
<keyword evidence="4" id="KW-0488">Methylation</keyword>
<dbReference type="PANTHER" id="PTHR38779">
    <property type="entry name" value="TYPE II SECRETION SYSTEM PROTEIN I-RELATED"/>
    <property type="match status" value="1"/>
</dbReference>
<dbReference type="PANTHER" id="PTHR38779:SF2">
    <property type="entry name" value="TYPE II SECRETION SYSTEM PROTEIN I-RELATED"/>
    <property type="match status" value="1"/>
</dbReference>
<evidence type="ECO:0000256" key="6">
    <source>
        <dbReference type="ARBA" id="ARBA00022692"/>
    </source>
</evidence>
<dbReference type="InterPro" id="IPR012902">
    <property type="entry name" value="N_methyl_site"/>
</dbReference>
<keyword evidence="7 9" id="KW-1133">Transmembrane helix</keyword>
<comment type="similarity">
    <text evidence="2">Belongs to the GSP I family.</text>
</comment>
<evidence type="ECO:0000256" key="4">
    <source>
        <dbReference type="ARBA" id="ARBA00022481"/>
    </source>
</evidence>
<gene>
    <name evidence="10" type="ORF">COY52_05160</name>
</gene>
<keyword evidence="3" id="KW-1003">Cell membrane</keyword>
<dbReference type="AlphaFoldDB" id="A0A2M7SCA0"/>
<reference evidence="11" key="1">
    <citation type="submission" date="2017-09" db="EMBL/GenBank/DDBJ databases">
        <title>Depth-based differentiation of microbial function through sediment-hosted aquifers and enrichment of novel symbionts in the deep terrestrial subsurface.</title>
        <authorList>
            <person name="Probst A.J."/>
            <person name="Ladd B."/>
            <person name="Jarett J.K."/>
            <person name="Geller-Mcgrath D.E."/>
            <person name="Sieber C.M.K."/>
            <person name="Emerson J.B."/>
            <person name="Anantharaman K."/>
            <person name="Thomas B.C."/>
            <person name="Malmstrom R."/>
            <person name="Stieglmeier M."/>
            <person name="Klingl A."/>
            <person name="Woyke T."/>
            <person name="Ryan C.M."/>
            <person name="Banfield J.F."/>
        </authorList>
    </citation>
    <scope>NUCLEOTIDE SEQUENCE [LARGE SCALE GENOMIC DNA]</scope>
</reference>
<dbReference type="GO" id="GO:0005886">
    <property type="term" value="C:plasma membrane"/>
    <property type="evidence" value="ECO:0007669"/>
    <property type="project" value="UniProtKB-SubCell"/>
</dbReference>
<comment type="caution">
    <text evidence="10">The sequence shown here is derived from an EMBL/GenBank/DDBJ whole genome shotgun (WGS) entry which is preliminary data.</text>
</comment>
<evidence type="ECO:0008006" key="12">
    <source>
        <dbReference type="Google" id="ProtNLM"/>
    </source>
</evidence>
<evidence type="ECO:0000313" key="11">
    <source>
        <dbReference type="Proteomes" id="UP000229307"/>
    </source>
</evidence>
<dbReference type="NCBIfam" id="TIGR02532">
    <property type="entry name" value="IV_pilin_GFxxxE"/>
    <property type="match status" value="1"/>
</dbReference>
<feature type="transmembrane region" description="Helical" evidence="9">
    <location>
        <begin position="39"/>
        <end position="62"/>
    </location>
</feature>
<evidence type="ECO:0000256" key="2">
    <source>
        <dbReference type="ARBA" id="ARBA00008358"/>
    </source>
</evidence>
<evidence type="ECO:0000256" key="8">
    <source>
        <dbReference type="ARBA" id="ARBA00023136"/>
    </source>
</evidence>
<keyword evidence="8 9" id="KW-0472">Membrane</keyword>
<evidence type="ECO:0000256" key="7">
    <source>
        <dbReference type="ARBA" id="ARBA00022989"/>
    </source>
</evidence>
<evidence type="ECO:0000256" key="9">
    <source>
        <dbReference type="SAM" id="Phobius"/>
    </source>
</evidence>
<dbReference type="InterPro" id="IPR010052">
    <property type="entry name" value="T2SS_protein-GspI"/>
</dbReference>
<dbReference type="Proteomes" id="UP000229307">
    <property type="component" value="Unassembled WGS sequence"/>
</dbReference>
<organism evidence="10 11">
    <name type="scientific">Candidatus Desantisbacteria bacterium CG_4_10_14_0_8_um_filter_48_22</name>
    <dbReference type="NCBI Taxonomy" id="1974543"/>
    <lineage>
        <taxon>Bacteria</taxon>
        <taxon>Candidatus Desantisiibacteriota</taxon>
    </lineage>
</organism>
<dbReference type="EMBL" id="PFMR01000140">
    <property type="protein sequence ID" value="PIZ17145.1"/>
    <property type="molecule type" value="Genomic_DNA"/>
</dbReference>
<evidence type="ECO:0000313" key="10">
    <source>
        <dbReference type="EMBL" id="PIZ17145.1"/>
    </source>
</evidence>